<dbReference type="AlphaFoldDB" id="A0A0L0UU99"/>
<evidence type="ECO:0000313" key="1">
    <source>
        <dbReference type="EMBL" id="KNE90501.1"/>
    </source>
</evidence>
<name>A0A0L0UU99_9BASI</name>
<keyword evidence="2" id="KW-1185">Reference proteome</keyword>
<comment type="caution">
    <text evidence="1">The sequence shown here is derived from an EMBL/GenBank/DDBJ whole genome shotgun (WGS) entry which is preliminary data.</text>
</comment>
<gene>
    <name evidence="1" type="ORF">PSTG_16064</name>
</gene>
<dbReference type="EMBL" id="AJIL01000254">
    <property type="protein sequence ID" value="KNE90501.1"/>
    <property type="molecule type" value="Genomic_DNA"/>
</dbReference>
<dbReference type="Proteomes" id="UP000054564">
    <property type="component" value="Unassembled WGS sequence"/>
</dbReference>
<reference evidence="2" key="1">
    <citation type="submission" date="2014-03" db="EMBL/GenBank/DDBJ databases">
        <title>The Genome Sequence of Puccinia striiformis f. sp. tritici PST-78.</title>
        <authorList>
            <consortium name="The Broad Institute Genome Sequencing Platform"/>
            <person name="Cuomo C."/>
            <person name="Hulbert S."/>
            <person name="Chen X."/>
            <person name="Walker B."/>
            <person name="Young S.K."/>
            <person name="Zeng Q."/>
            <person name="Gargeya S."/>
            <person name="Fitzgerald M."/>
            <person name="Haas B."/>
            <person name="Abouelleil A."/>
            <person name="Alvarado L."/>
            <person name="Arachchi H.M."/>
            <person name="Berlin A.M."/>
            <person name="Chapman S.B."/>
            <person name="Goldberg J."/>
            <person name="Griggs A."/>
            <person name="Gujja S."/>
            <person name="Hansen M."/>
            <person name="Howarth C."/>
            <person name="Imamovic A."/>
            <person name="Larimer J."/>
            <person name="McCowan C."/>
            <person name="Montmayeur A."/>
            <person name="Murphy C."/>
            <person name="Neiman D."/>
            <person name="Pearson M."/>
            <person name="Priest M."/>
            <person name="Roberts A."/>
            <person name="Saif S."/>
            <person name="Shea T."/>
            <person name="Sisk P."/>
            <person name="Sykes S."/>
            <person name="Wortman J."/>
            <person name="Nusbaum C."/>
            <person name="Birren B."/>
        </authorList>
    </citation>
    <scope>NUCLEOTIDE SEQUENCE [LARGE SCALE GENOMIC DNA]</scope>
    <source>
        <strain evidence="2">race PST-78</strain>
    </source>
</reference>
<accession>A0A0L0UU99</accession>
<proteinExistence type="predicted"/>
<protein>
    <submittedName>
        <fullName evidence="1">Uncharacterized protein</fullName>
    </submittedName>
</protein>
<organism evidence="1 2">
    <name type="scientific">Puccinia striiformis f. sp. tritici PST-78</name>
    <dbReference type="NCBI Taxonomy" id="1165861"/>
    <lineage>
        <taxon>Eukaryota</taxon>
        <taxon>Fungi</taxon>
        <taxon>Dikarya</taxon>
        <taxon>Basidiomycota</taxon>
        <taxon>Pucciniomycotina</taxon>
        <taxon>Pucciniomycetes</taxon>
        <taxon>Pucciniales</taxon>
        <taxon>Pucciniaceae</taxon>
        <taxon>Puccinia</taxon>
    </lineage>
</organism>
<evidence type="ECO:0000313" key="2">
    <source>
        <dbReference type="Proteomes" id="UP000054564"/>
    </source>
</evidence>
<sequence length="80" mass="8909">MSYLVKFCHVERALISYVEFVTDLNHIVTCDAARIAADAQVEWKNLYVSQADMDAPLASAQIWPKILDCNMAVGEYPSTG</sequence>